<dbReference type="Pfam" id="PF07735">
    <property type="entry name" value="FBA_2"/>
    <property type="match status" value="1"/>
</dbReference>
<evidence type="ECO:0000313" key="2">
    <source>
        <dbReference type="EMBL" id="ULT97116.1"/>
    </source>
</evidence>
<accession>A0AAE9D7E5</accession>
<evidence type="ECO:0000259" key="1">
    <source>
        <dbReference type="PROSITE" id="PS50181"/>
    </source>
</evidence>
<proteinExistence type="predicted"/>
<dbReference type="EMBL" id="CP090894">
    <property type="protein sequence ID" value="ULT97116.1"/>
    <property type="molecule type" value="Genomic_DNA"/>
</dbReference>
<sequence length="334" mass="38125">MVSVSKLPYVVFREILANCNASVLSALSNTSRHFNNNLIRDLPRNMFKIKISIQMMAMLETSKGDTSESFFIPYLDCDRLDLKDILESAMFSFSNDSLASLTVSIDGMTRFLKCDIDSLIIDCGHCIGMMPQILGWLNERQQSINELIIKYEAERDVEDLDYFLKNMNVVESFVIYVDTLPDGMRPLHPKFKCDFLSVTDHPSNNWMSLKDISNSDCKHIQLDTSEFTPTEWNTFLKSWKNGSNQRMEYITANIIESEDMMIELTDGLNVVEREESLIRTFVFVSTPCAFFGGLDIKREDEKVASVVIGPIMHDNDDGKQIRALTVVVWPEGTN</sequence>
<dbReference type="KEGG" id="cbr:CBG_08363"/>
<organism evidence="2 3">
    <name type="scientific">Caenorhabditis briggsae</name>
    <dbReference type="NCBI Taxonomy" id="6238"/>
    <lineage>
        <taxon>Eukaryota</taxon>
        <taxon>Metazoa</taxon>
        <taxon>Ecdysozoa</taxon>
        <taxon>Nematoda</taxon>
        <taxon>Chromadorea</taxon>
        <taxon>Rhabditida</taxon>
        <taxon>Rhabditina</taxon>
        <taxon>Rhabditomorpha</taxon>
        <taxon>Rhabditoidea</taxon>
        <taxon>Rhabditidae</taxon>
        <taxon>Peloderinae</taxon>
        <taxon>Caenorhabditis</taxon>
    </lineage>
</organism>
<dbReference type="InterPro" id="IPR001810">
    <property type="entry name" value="F-box_dom"/>
</dbReference>
<dbReference type="Proteomes" id="UP000827892">
    <property type="component" value="Chromosome IV"/>
</dbReference>
<evidence type="ECO:0000313" key="3">
    <source>
        <dbReference type="Proteomes" id="UP000827892"/>
    </source>
</evidence>
<dbReference type="AlphaFoldDB" id="A0AAE9D7E5"/>
<dbReference type="OMA" id="MEYITAN"/>
<name>A0AAE9D7E5_CAEBR</name>
<dbReference type="PROSITE" id="PS50181">
    <property type="entry name" value="FBOX"/>
    <property type="match status" value="1"/>
</dbReference>
<dbReference type="PANTHER" id="PTHR21503:SF8">
    <property type="entry name" value="F-BOX ASSOCIATED DOMAIN-CONTAINING PROTEIN-RELATED"/>
    <property type="match status" value="1"/>
</dbReference>
<gene>
    <name evidence="2" type="ORF">L3Y34_005145</name>
</gene>
<reference evidence="2 3" key="1">
    <citation type="submission" date="2022-05" db="EMBL/GenBank/DDBJ databases">
        <title>Chromosome-level reference genomes for two strains of Caenorhabditis briggsae: an improved platform for comparative genomics.</title>
        <authorList>
            <person name="Stevens L."/>
            <person name="Andersen E.C."/>
        </authorList>
    </citation>
    <scope>NUCLEOTIDE SEQUENCE [LARGE SCALE GENOMIC DNA]</scope>
    <source>
        <strain evidence="2">QX1410_ONT</strain>
        <tissue evidence="2">Whole-organism</tissue>
    </source>
</reference>
<dbReference type="InterPro" id="IPR012885">
    <property type="entry name" value="F-box_Sdz-33"/>
</dbReference>
<protein>
    <recommendedName>
        <fullName evidence="1">F-box domain-containing protein</fullName>
    </recommendedName>
</protein>
<feature type="domain" description="F-box" evidence="1">
    <location>
        <begin position="1"/>
        <end position="50"/>
    </location>
</feature>
<dbReference type="PANTHER" id="PTHR21503">
    <property type="entry name" value="F-BOX-CONTAINING HYPOTHETICAL PROTEIN C.ELEGANS"/>
    <property type="match status" value="1"/>
</dbReference>